<keyword evidence="2" id="KW-1185">Reference proteome</keyword>
<gene>
    <name evidence="1" type="ORF">FrCorBMG51_21815</name>
</gene>
<evidence type="ECO:0000313" key="2">
    <source>
        <dbReference type="Proteomes" id="UP000035425"/>
    </source>
</evidence>
<sequence length="174" mass="18762">MTNPTPPAIPLSLAHLPTVGGLAVPWITSRTGDGRHLFGAVDSDRKDQALLLRLCGVCGRRLDERLVLLMRLSDLPRQRTAEPALHSVCAAYTAAACPMVGGRLAHYRTTPQALDPAMIPPADSPARRGAPAEPWFAVWLHSYKVITDHGTLAASYTGHIPLRIRPIDGRPAIS</sequence>
<evidence type="ECO:0000313" key="1">
    <source>
        <dbReference type="EMBL" id="KLL09873.1"/>
    </source>
</evidence>
<dbReference type="Proteomes" id="UP000035425">
    <property type="component" value="Unassembled WGS sequence"/>
</dbReference>
<organism evidence="1 2">
    <name type="scientific">Protofrankia coriariae</name>
    <dbReference type="NCBI Taxonomy" id="1562887"/>
    <lineage>
        <taxon>Bacteria</taxon>
        <taxon>Bacillati</taxon>
        <taxon>Actinomycetota</taxon>
        <taxon>Actinomycetes</taxon>
        <taxon>Frankiales</taxon>
        <taxon>Frankiaceae</taxon>
        <taxon>Protofrankia</taxon>
    </lineage>
</organism>
<protein>
    <submittedName>
        <fullName evidence="1">Uncharacterized protein</fullName>
    </submittedName>
</protein>
<comment type="caution">
    <text evidence="1">The sequence shown here is derived from an EMBL/GenBank/DDBJ whole genome shotgun (WGS) entry which is preliminary data.</text>
</comment>
<dbReference type="EMBL" id="JWIO01000053">
    <property type="protein sequence ID" value="KLL09873.1"/>
    <property type="molecule type" value="Genomic_DNA"/>
</dbReference>
<reference evidence="1 2" key="1">
    <citation type="submission" date="2014-12" db="EMBL/GenBank/DDBJ databases">
        <title>Frankia sp. BMG5.1 draft genome.</title>
        <authorList>
            <person name="Gtari M."/>
            <person name="Ghodhbane-Gtari F."/>
            <person name="Nouioui I."/>
            <person name="Ktari A."/>
            <person name="Hezbri K."/>
            <person name="Mimouni W."/>
            <person name="Sbissi I."/>
            <person name="Ayari A."/>
            <person name="Yamanaka T."/>
            <person name="Normand P."/>
            <person name="Tisa L.S."/>
            <person name="Boudabous A."/>
        </authorList>
    </citation>
    <scope>NUCLEOTIDE SEQUENCE [LARGE SCALE GENOMIC DNA]</scope>
    <source>
        <strain evidence="1 2">BMG5.1</strain>
    </source>
</reference>
<proteinExistence type="predicted"/>
<dbReference type="RefSeq" id="WP_047224878.1">
    <property type="nucleotide sequence ID" value="NZ_JWIO01000053.1"/>
</dbReference>
<accession>A0ABR5EZQ2</accession>
<name>A0ABR5EZQ2_9ACTN</name>